<feature type="repeat" description="WD" evidence="3">
    <location>
        <begin position="711"/>
        <end position="754"/>
    </location>
</feature>
<protein>
    <submittedName>
        <fullName evidence="4">WD40 repeat</fullName>
    </submittedName>
</protein>
<dbReference type="Proteomes" id="UP000199632">
    <property type="component" value="Unassembled WGS sequence"/>
</dbReference>
<evidence type="ECO:0000256" key="2">
    <source>
        <dbReference type="ARBA" id="ARBA00022737"/>
    </source>
</evidence>
<reference evidence="5" key="1">
    <citation type="submission" date="2016-10" db="EMBL/GenBank/DDBJ databases">
        <authorList>
            <person name="Varghese N."/>
            <person name="Submissions S."/>
        </authorList>
    </citation>
    <scope>NUCLEOTIDE SEQUENCE [LARGE SCALE GENOMIC DNA]</scope>
    <source>
        <strain evidence="5">DSM 44718</strain>
    </source>
</reference>
<accession>A0A1H3NLD5</accession>
<dbReference type="InterPro" id="IPR036322">
    <property type="entry name" value="WD40_repeat_dom_sf"/>
</dbReference>
<dbReference type="RefSeq" id="WP_090789732.1">
    <property type="nucleotide sequence ID" value="NZ_BOND01000026.1"/>
</dbReference>
<dbReference type="InterPro" id="IPR011047">
    <property type="entry name" value="Quinoprotein_ADH-like_sf"/>
</dbReference>
<dbReference type="SUPFAM" id="SSF50998">
    <property type="entry name" value="Quinoprotein alcohol dehydrogenase-like"/>
    <property type="match status" value="1"/>
</dbReference>
<organism evidence="4 5">
    <name type="scientific">Asanoa ishikariensis</name>
    <dbReference type="NCBI Taxonomy" id="137265"/>
    <lineage>
        <taxon>Bacteria</taxon>
        <taxon>Bacillati</taxon>
        <taxon>Actinomycetota</taxon>
        <taxon>Actinomycetes</taxon>
        <taxon>Micromonosporales</taxon>
        <taxon>Micromonosporaceae</taxon>
        <taxon>Asanoa</taxon>
    </lineage>
</organism>
<dbReference type="PRINTS" id="PR00320">
    <property type="entry name" value="GPROTEINBRPT"/>
</dbReference>
<feature type="repeat" description="WD" evidence="3">
    <location>
        <begin position="1196"/>
        <end position="1229"/>
    </location>
</feature>
<dbReference type="STRING" id="137265.SAMN05421684_2158"/>
<keyword evidence="1 3" id="KW-0853">WD repeat</keyword>
<feature type="repeat" description="WD" evidence="3">
    <location>
        <begin position="1109"/>
        <end position="1152"/>
    </location>
</feature>
<feature type="repeat" description="WD" evidence="3">
    <location>
        <begin position="993"/>
        <end position="1010"/>
    </location>
</feature>
<dbReference type="Gene3D" id="2.130.10.10">
    <property type="entry name" value="YVTN repeat-like/Quinoprotein amine dehydrogenase"/>
    <property type="match status" value="4"/>
</dbReference>
<keyword evidence="2" id="KW-0677">Repeat</keyword>
<dbReference type="SUPFAM" id="SSF50494">
    <property type="entry name" value="Trypsin-like serine proteases"/>
    <property type="match status" value="1"/>
</dbReference>
<dbReference type="InterPro" id="IPR009003">
    <property type="entry name" value="Peptidase_S1_PA"/>
</dbReference>
<feature type="repeat" description="WD" evidence="3">
    <location>
        <begin position="1065"/>
        <end position="1108"/>
    </location>
</feature>
<dbReference type="InterPro" id="IPR019775">
    <property type="entry name" value="WD40_repeat_CS"/>
</dbReference>
<dbReference type="PROSITE" id="PS00678">
    <property type="entry name" value="WD_REPEATS_1"/>
    <property type="match status" value="2"/>
</dbReference>
<dbReference type="PANTHER" id="PTHR22847">
    <property type="entry name" value="WD40 REPEAT PROTEIN"/>
    <property type="match status" value="1"/>
</dbReference>
<feature type="repeat" description="WD" evidence="3">
    <location>
        <begin position="1039"/>
        <end position="1064"/>
    </location>
</feature>
<dbReference type="InterPro" id="IPR015943">
    <property type="entry name" value="WD40/YVTN_repeat-like_dom_sf"/>
</dbReference>
<proteinExistence type="predicted"/>
<dbReference type="Pfam" id="PF00400">
    <property type="entry name" value="WD40"/>
    <property type="match status" value="10"/>
</dbReference>
<feature type="repeat" description="WD" evidence="3">
    <location>
        <begin position="1240"/>
        <end position="1284"/>
    </location>
</feature>
<dbReference type="PROSITE" id="PS50294">
    <property type="entry name" value="WD_REPEATS_REGION"/>
    <property type="match status" value="5"/>
</dbReference>
<evidence type="ECO:0000256" key="1">
    <source>
        <dbReference type="ARBA" id="ARBA00022574"/>
    </source>
</evidence>
<dbReference type="PANTHER" id="PTHR22847:SF637">
    <property type="entry name" value="WD REPEAT DOMAIN 5B"/>
    <property type="match status" value="1"/>
</dbReference>
<dbReference type="SUPFAM" id="SSF50978">
    <property type="entry name" value="WD40 repeat-like"/>
    <property type="match status" value="1"/>
</dbReference>
<dbReference type="PROSITE" id="PS50082">
    <property type="entry name" value="WD_REPEATS_2"/>
    <property type="match status" value="10"/>
</dbReference>
<dbReference type="SMART" id="SM00320">
    <property type="entry name" value="WD40"/>
    <property type="match status" value="13"/>
</dbReference>
<dbReference type="InterPro" id="IPR020472">
    <property type="entry name" value="WD40_PAC1"/>
</dbReference>
<dbReference type="EMBL" id="FNQB01000001">
    <property type="protein sequence ID" value="SDY89767.1"/>
    <property type="molecule type" value="Genomic_DNA"/>
</dbReference>
<name>A0A1H3NLD5_9ACTN</name>
<dbReference type="SUPFAM" id="SSF52540">
    <property type="entry name" value="P-loop containing nucleoside triphosphate hydrolases"/>
    <property type="match status" value="1"/>
</dbReference>
<dbReference type="OrthoDB" id="414967at2"/>
<gene>
    <name evidence="4" type="ORF">SAMN05421684_2158</name>
</gene>
<feature type="repeat" description="WD" evidence="3">
    <location>
        <begin position="755"/>
        <end position="798"/>
    </location>
</feature>
<dbReference type="InterPro" id="IPR001680">
    <property type="entry name" value="WD40_rpt"/>
</dbReference>
<sequence>MRAAPPSFPWVVAIHGSAESPTPIGAGVVVAPDRVLTCAQLVRSGGRPRDELWVGFPLAGLGRTRVRQVVQGSDSDLALLALDGPVPDPVRPARVRLAPLAKLAGRPWWSFGFPDHDPAGRPAQGTVGDPFDTGQVRLVSTGLAPGFAGAPLWSPDYQAVVGLVVQAATAGPAGGDGRATGLGDALPDLKLGALAGWRLDAAGEQAVAAWGWTRTDGFRGRAAVLRVVGDWLDRPGPDGRLLVVTGAPGVGKSAVLGRIVTAADAAAARLDPGDTAARGSVACAVHAAGKDALAVATEIAVAASAALPAVPGDLLPHLRDRLATRPDRFNLVIDALDEAASPTQARELIRTVLVPLAEQGDLLGVRVVVGTRPTDEQGDLLGAFGAAADVVDLDSAEHVNMADLATHAMATLRLESKGRADNPYADAERAEPVSRRIATLAGGNFLVAGLVAGAHGRNDAVPVDPHRVASTASVAEALDAYLGGVSPAGATSARLALTALSFAEPPGLPLRLWRVAIEALGGRVTDDDLAAFAQATTSLVEHGQVEHGSSEHGPSGVYRLRHRALDDALLAARATVAARADDERDLLYAWVRHGHAAGWASAPDYLLGMLPRHADRAGLVDTLLNDDAYVLHAHLAGLLSAAEVADTREGLARVQLLRRTPLAAHAAPAERAALFSVVDRLDRLGSAPVTEDAAYRARWAHTPPRLERTVLEGHSDAVYDVCAVPMDGRDFLASAGADGTVRIWDPLTGRVERVLAGHADGVRGVWAVEVEDGTLLATAGHDGTIGVWHAGTGAHLRTLTGHSDWVRNLCAVPVPGAATLLASASDDRTVRIWNPADGTLVHSLTGFGGWATAVTHLPVGPHGLVAATGFDGVIALWDPVTGACTTAVVAHDGWATTLCAVRAGGGVALASAGYDGVVRLWNPLTGDLLSAIDPQAGPLTDLCTVEVDGTVLLTATDESGVLHLWDARSGTPRPSLRGDVSWIRAVCTLRVRDRDLLATAGDDGTVRLWDPVTRQAESVLAGGRLGPVAAVRAVPFRGGTAVVSTGTDGTVRIWDPANGAALARLPVREGAVTSVCAVPDADAPLLATGGDDHVVRLWDLRDGSAGPELADHHERVNAICAVNAGGLVLVATGADDDTVRLWNPRDGSPYGVLLGHRSWVTALTTVRLGGRELLASADKDGTVRLWDLDGGTRWQQLAHTDAVDALGTVTADDRDLLVSGGADGTVRLWHPADGRPHHVLAGHTAAVTGVCALPVPGGRQLVASTSLDRTVRLWDPVTGRCVRAIPVHHRALSCAYAAGTLVIGLDRGLLGLAV</sequence>
<evidence type="ECO:0000313" key="4">
    <source>
        <dbReference type="EMBL" id="SDY89767.1"/>
    </source>
</evidence>
<dbReference type="CDD" id="cd00200">
    <property type="entry name" value="WD40"/>
    <property type="match status" value="2"/>
</dbReference>
<keyword evidence="5" id="KW-1185">Reference proteome</keyword>
<feature type="repeat" description="WD" evidence="3">
    <location>
        <begin position="1153"/>
        <end position="1196"/>
    </location>
</feature>
<evidence type="ECO:0000313" key="5">
    <source>
        <dbReference type="Proteomes" id="UP000199632"/>
    </source>
</evidence>
<feature type="repeat" description="WD" evidence="3">
    <location>
        <begin position="799"/>
        <end position="843"/>
    </location>
</feature>
<evidence type="ECO:0000256" key="3">
    <source>
        <dbReference type="PROSITE-ProRule" id="PRU00221"/>
    </source>
</evidence>
<dbReference type="InterPro" id="IPR027417">
    <property type="entry name" value="P-loop_NTPase"/>
</dbReference>